<comment type="caution">
    <text evidence="4">The sequence shown here is derived from an EMBL/GenBank/DDBJ whole genome shotgun (WGS) entry which is preliminary data.</text>
</comment>
<keyword evidence="1 4" id="KW-0808">Transferase</keyword>
<keyword evidence="2" id="KW-0012">Acyltransferase</keyword>
<dbReference type="PANTHER" id="PTHR43800">
    <property type="entry name" value="PEPTIDYL-LYSINE N-ACETYLTRANSFERASE YJAB"/>
    <property type="match status" value="1"/>
</dbReference>
<evidence type="ECO:0000313" key="4">
    <source>
        <dbReference type="EMBL" id="NDL57279.1"/>
    </source>
</evidence>
<dbReference type="EMBL" id="WLZY01000002">
    <property type="protein sequence ID" value="NDL57279.1"/>
    <property type="molecule type" value="Genomic_DNA"/>
</dbReference>
<protein>
    <submittedName>
        <fullName evidence="4">GNAT family N-acetyltransferase</fullName>
    </submittedName>
</protein>
<dbReference type="SUPFAM" id="SSF55729">
    <property type="entry name" value="Acyl-CoA N-acyltransferases (Nat)"/>
    <property type="match status" value="1"/>
</dbReference>
<evidence type="ECO:0000256" key="1">
    <source>
        <dbReference type="ARBA" id="ARBA00022679"/>
    </source>
</evidence>
<dbReference type="Gene3D" id="3.40.630.30">
    <property type="match status" value="1"/>
</dbReference>
<gene>
    <name evidence="4" type="ORF">F7O44_09375</name>
</gene>
<evidence type="ECO:0000256" key="2">
    <source>
        <dbReference type="ARBA" id="ARBA00023315"/>
    </source>
</evidence>
<accession>A0A7K3M1X7</accession>
<name>A0A7K3M1X7_9ACTN</name>
<dbReference type="InterPro" id="IPR016181">
    <property type="entry name" value="Acyl_CoA_acyltransferase"/>
</dbReference>
<dbReference type="InterPro" id="IPR000182">
    <property type="entry name" value="GNAT_dom"/>
</dbReference>
<keyword evidence="5" id="KW-1185">Reference proteome</keyword>
<dbReference type="CDD" id="cd04301">
    <property type="entry name" value="NAT_SF"/>
    <property type="match status" value="1"/>
</dbReference>
<feature type="domain" description="N-acetyltransferase" evidence="3">
    <location>
        <begin position="1"/>
        <end position="145"/>
    </location>
</feature>
<dbReference type="PANTHER" id="PTHR43800:SF1">
    <property type="entry name" value="PEPTIDYL-LYSINE N-ACETYLTRANSFERASE YJAB"/>
    <property type="match status" value="1"/>
</dbReference>
<reference evidence="4 5" key="1">
    <citation type="submission" date="2019-11" db="EMBL/GenBank/DDBJ databases">
        <authorList>
            <person name="Li X.-J."/>
            <person name="Feng X.-M."/>
        </authorList>
    </citation>
    <scope>NUCLEOTIDE SEQUENCE [LARGE SCALE GENOMIC DNA]</scope>
    <source>
        <strain evidence="4 5">XMNu-373</strain>
    </source>
</reference>
<dbReference type="PROSITE" id="PS51186">
    <property type="entry name" value="GNAT"/>
    <property type="match status" value="1"/>
</dbReference>
<dbReference type="GO" id="GO:0016747">
    <property type="term" value="F:acyltransferase activity, transferring groups other than amino-acyl groups"/>
    <property type="evidence" value="ECO:0007669"/>
    <property type="project" value="InterPro"/>
</dbReference>
<sequence>MRIRPMRADDIDAAERVTARAFAPDGPPRSALAKQRWTGRLAHILAVDRDGCWVAENDSGVIGVAASLRRDKLWVLSTFAIDPDHQGRGAGKALLDAAVGYSQGCLRGMLCAMPHPGALRLYRNAGFNLHPTMCLTGVVTGDVVPDVRGVRLAGESDLDLVDSVDRRARDATHRPDHAIMASYGPLLICDIMNGSGYAYLDRATIGPLAATSRAVAQRLMWAALAQIPPGEEVKVRYLTSEQEWALDVGLAAGLRIEQDGFLAFRHMRPPMPYIPSVPFG</sequence>
<proteinExistence type="predicted"/>
<dbReference type="Pfam" id="PF13508">
    <property type="entry name" value="Acetyltransf_7"/>
    <property type="match status" value="1"/>
</dbReference>
<dbReference type="Proteomes" id="UP000460435">
    <property type="component" value="Unassembled WGS sequence"/>
</dbReference>
<organism evidence="4 5">
    <name type="scientific">Phytoactinopolyspora mesophila</name>
    <dbReference type="NCBI Taxonomy" id="2650750"/>
    <lineage>
        <taxon>Bacteria</taxon>
        <taxon>Bacillati</taxon>
        <taxon>Actinomycetota</taxon>
        <taxon>Actinomycetes</taxon>
        <taxon>Jiangellales</taxon>
        <taxon>Jiangellaceae</taxon>
        <taxon>Phytoactinopolyspora</taxon>
    </lineage>
</organism>
<dbReference type="RefSeq" id="WP_162449935.1">
    <property type="nucleotide sequence ID" value="NZ_WLZY01000002.1"/>
</dbReference>
<evidence type="ECO:0000313" key="5">
    <source>
        <dbReference type="Proteomes" id="UP000460435"/>
    </source>
</evidence>
<evidence type="ECO:0000259" key="3">
    <source>
        <dbReference type="PROSITE" id="PS51186"/>
    </source>
</evidence>
<dbReference type="AlphaFoldDB" id="A0A7K3M1X7"/>